<evidence type="ECO:0000256" key="2">
    <source>
        <dbReference type="ARBA" id="ARBA00022475"/>
    </source>
</evidence>
<proteinExistence type="predicted"/>
<name>A0A212TZV3_9MICO</name>
<evidence type="ECO:0000313" key="9">
    <source>
        <dbReference type="Proteomes" id="UP000198122"/>
    </source>
</evidence>
<feature type="compositionally biased region" description="Basic and acidic residues" evidence="6">
    <location>
        <begin position="9"/>
        <end position="28"/>
    </location>
</feature>
<dbReference type="Pfam" id="PF03631">
    <property type="entry name" value="Virul_fac_BrkB"/>
    <property type="match status" value="1"/>
</dbReference>
<keyword evidence="2" id="KW-1003">Cell membrane</keyword>
<feature type="region of interest" description="Disordered" evidence="6">
    <location>
        <begin position="1"/>
        <end position="102"/>
    </location>
</feature>
<organism evidence="8 9">
    <name type="scientific">Kytococcus aerolatus</name>
    <dbReference type="NCBI Taxonomy" id="592308"/>
    <lineage>
        <taxon>Bacteria</taxon>
        <taxon>Bacillati</taxon>
        <taxon>Actinomycetota</taxon>
        <taxon>Actinomycetes</taxon>
        <taxon>Micrococcales</taxon>
        <taxon>Kytococcaceae</taxon>
        <taxon>Kytococcus</taxon>
    </lineage>
</organism>
<keyword evidence="5 7" id="KW-0472">Membrane</keyword>
<dbReference type="InterPro" id="IPR017039">
    <property type="entry name" value="Virul_fac_BrkB"/>
</dbReference>
<feature type="transmembrane region" description="Helical" evidence="7">
    <location>
        <begin position="285"/>
        <end position="306"/>
    </location>
</feature>
<dbReference type="AlphaFoldDB" id="A0A212TZV3"/>
<evidence type="ECO:0000256" key="3">
    <source>
        <dbReference type="ARBA" id="ARBA00022692"/>
    </source>
</evidence>
<keyword evidence="9" id="KW-1185">Reference proteome</keyword>
<evidence type="ECO:0000256" key="5">
    <source>
        <dbReference type="ARBA" id="ARBA00023136"/>
    </source>
</evidence>
<feature type="transmembrane region" description="Helical" evidence="7">
    <location>
        <begin position="354"/>
        <end position="378"/>
    </location>
</feature>
<dbReference type="RefSeq" id="WP_088818485.1">
    <property type="nucleotide sequence ID" value="NZ_FYEZ01000002.1"/>
</dbReference>
<evidence type="ECO:0000256" key="6">
    <source>
        <dbReference type="SAM" id="MobiDB-lite"/>
    </source>
</evidence>
<accession>A0A212TZV3</accession>
<feature type="compositionally biased region" description="Basic and acidic residues" evidence="6">
    <location>
        <begin position="70"/>
        <end position="102"/>
    </location>
</feature>
<evidence type="ECO:0000313" key="8">
    <source>
        <dbReference type="EMBL" id="SNC71537.1"/>
    </source>
</evidence>
<gene>
    <name evidence="8" type="ORF">SAMN05445756_1526</name>
</gene>
<reference evidence="8 9" key="1">
    <citation type="submission" date="2017-06" db="EMBL/GenBank/DDBJ databases">
        <authorList>
            <person name="Kim H.J."/>
            <person name="Triplett B.A."/>
        </authorList>
    </citation>
    <scope>NUCLEOTIDE SEQUENCE [LARGE SCALE GENOMIC DNA]</scope>
    <source>
        <strain evidence="8 9">DSM 22179</strain>
    </source>
</reference>
<evidence type="ECO:0000256" key="4">
    <source>
        <dbReference type="ARBA" id="ARBA00022989"/>
    </source>
</evidence>
<feature type="transmembrane region" description="Helical" evidence="7">
    <location>
        <begin position="197"/>
        <end position="217"/>
    </location>
</feature>
<dbReference type="PANTHER" id="PTHR30213:SF0">
    <property type="entry name" value="UPF0761 MEMBRANE PROTEIN YIHY"/>
    <property type="match status" value="1"/>
</dbReference>
<dbReference type="EMBL" id="FYEZ01000002">
    <property type="protein sequence ID" value="SNC71537.1"/>
    <property type="molecule type" value="Genomic_DNA"/>
</dbReference>
<keyword evidence="3 7" id="KW-0812">Transmembrane</keyword>
<dbReference type="Proteomes" id="UP000198122">
    <property type="component" value="Unassembled WGS sequence"/>
</dbReference>
<feature type="transmembrane region" description="Helical" evidence="7">
    <location>
        <begin position="238"/>
        <end position="265"/>
    </location>
</feature>
<dbReference type="NCBIfam" id="TIGR00765">
    <property type="entry name" value="yihY_not_rbn"/>
    <property type="match status" value="1"/>
</dbReference>
<evidence type="ECO:0000256" key="1">
    <source>
        <dbReference type="ARBA" id="ARBA00004651"/>
    </source>
</evidence>
<feature type="transmembrane region" description="Helical" evidence="7">
    <location>
        <begin position="318"/>
        <end position="342"/>
    </location>
</feature>
<dbReference type="PANTHER" id="PTHR30213">
    <property type="entry name" value="INNER MEMBRANE PROTEIN YHJD"/>
    <property type="match status" value="1"/>
</dbReference>
<protein>
    <submittedName>
        <fullName evidence="8">Membrane protein</fullName>
    </submittedName>
</protein>
<dbReference type="GO" id="GO:0005886">
    <property type="term" value="C:plasma membrane"/>
    <property type="evidence" value="ECO:0007669"/>
    <property type="project" value="UniProtKB-SubCell"/>
</dbReference>
<feature type="transmembrane region" description="Helical" evidence="7">
    <location>
        <begin position="137"/>
        <end position="159"/>
    </location>
</feature>
<comment type="subcellular location">
    <subcellularLocation>
        <location evidence="1">Cell membrane</location>
        <topology evidence="1">Multi-pass membrane protein</topology>
    </subcellularLocation>
</comment>
<keyword evidence="4 7" id="KW-1133">Transmembrane helix</keyword>
<dbReference type="OrthoDB" id="9781030at2"/>
<evidence type="ECO:0000256" key="7">
    <source>
        <dbReference type="SAM" id="Phobius"/>
    </source>
</evidence>
<sequence>MTPTEDDFWTTRETADEARQRVAAERADRRRRQVADWETGDPAGRAPGEGATDGSRGRRTAGPSEAVARAADDGPADTRGHGDAAGRRHGRELDAPLAARDPETKLKELGGAGWKLVAKRTLHSFTEDKCTDLAAGLTYYAVLSIFPALIALVSLLGVFGQGQATTDQFIGIAQDLGAPEEALTFVEDFLAKQQQSAGAGLGLAIGVLGALWSASNYTNAFSRTMNSIYEVKEGRPIWVARPLMVLITAIMLVAVVALALSFVLSGPVADAVLGRVGLGDTAITVWGWAKWPVAALVVILLIRLLYWATPNVKLPRRVLTPGAVVAFVVTVLASVGLVLYLGPGGGLESYGATYGSMAVVIAFLLWLWLTNTVVLLGAELDAAVLRVRNLGDGAHVEDEFDLPVRSEKNIAKAQEKYDALLEDSRAYRTGQRA</sequence>